<protein>
    <submittedName>
        <fullName evidence="1">Uncharacterized protein</fullName>
    </submittedName>
</protein>
<evidence type="ECO:0000313" key="1">
    <source>
        <dbReference type="EMBL" id="VAW41983.1"/>
    </source>
</evidence>
<gene>
    <name evidence="1" type="ORF">MNBD_CHLOROFLEXI01-3064</name>
</gene>
<sequence length="42" mass="5032">FTLANQILVRLTERMELPASRIRPSDAIYAIKRIVQIYHYDR</sequence>
<dbReference type="EMBL" id="UOEU01000877">
    <property type="protein sequence ID" value="VAW41983.1"/>
    <property type="molecule type" value="Genomic_DNA"/>
</dbReference>
<organism evidence="1">
    <name type="scientific">hydrothermal vent metagenome</name>
    <dbReference type="NCBI Taxonomy" id="652676"/>
    <lineage>
        <taxon>unclassified sequences</taxon>
        <taxon>metagenomes</taxon>
        <taxon>ecological metagenomes</taxon>
    </lineage>
</organism>
<feature type="non-terminal residue" evidence="1">
    <location>
        <position position="1"/>
    </location>
</feature>
<name>A0A3B0VNW8_9ZZZZ</name>
<accession>A0A3B0VNW8</accession>
<proteinExistence type="predicted"/>
<dbReference type="AlphaFoldDB" id="A0A3B0VNW8"/>
<reference evidence="1" key="1">
    <citation type="submission" date="2018-06" db="EMBL/GenBank/DDBJ databases">
        <authorList>
            <person name="Zhirakovskaya E."/>
        </authorList>
    </citation>
    <scope>NUCLEOTIDE SEQUENCE</scope>
</reference>